<dbReference type="AlphaFoldDB" id="A0A0C9YUH2"/>
<evidence type="ECO:0000313" key="3">
    <source>
        <dbReference type="Proteomes" id="UP000054018"/>
    </source>
</evidence>
<name>A0A0C9YUH2_9AGAM</name>
<evidence type="ECO:0000313" key="2">
    <source>
        <dbReference type="EMBL" id="KIK17724.1"/>
    </source>
</evidence>
<evidence type="ECO:0000256" key="1">
    <source>
        <dbReference type="SAM" id="MobiDB-lite"/>
    </source>
</evidence>
<sequence length="54" mass="6253">MGVATSKWNGRPLKLQRLLDAHKHELIEHNTGKYVGSESPTKTRRKQERKEKAI</sequence>
<reference evidence="2 3" key="1">
    <citation type="submission" date="2014-04" db="EMBL/GenBank/DDBJ databases">
        <authorList>
            <consortium name="DOE Joint Genome Institute"/>
            <person name="Kuo A."/>
            <person name="Kohler A."/>
            <person name="Costa M.D."/>
            <person name="Nagy L.G."/>
            <person name="Floudas D."/>
            <person name="Copeland A."/>
            <person name="Barry K.W."/>
            <person name="Cichocki N."/>
            <person name="Veneault-Fourrey C."/>
            <person name="LaButti K."/>
            <person name="Lindquist E.A."/>
            <person name="Lipzen A."/>
            <person name="Lundell T."/>
            <person name="Morin E."/>
            <person name="Murat C."/>
            <person name="Sun H."/>
            <person name="Tunlid A."/>
            <person name="Henrissat B."/>
            <person name="Grigoriev I.V."/>
            <person name="Hibbett D.S."/>
            <person name="Martin F."/>
            <person name="Nordberg H.P."/>
            <person name="Cantor M.N."/>
            <person name="Hua S.X."/>
        </authorList>
    </citation>
    <scope>NUCLEOTIDE SEQUENCE [LARGE SCALE GENOMIC DNA]</scope>
    <source>
        <strain evidence="2 3">441</strain>
    </source>
</reference>
<proteinExistence type="predicted"/>
<dbReference type="HOGENOM" id="CLU_3051222_0_0_1"/>
<protein>
    <submittedName>
        <fullName evidence="2">Uncharacterized protein</fullName>
    </submittedName>
</protein>
<keyword evidence="3" id="KW-1185">Reference proteome</keyword>
<organism evidence="2 3">
    <name type="scientific">Pisolithus microcarpus 441</name>
    <dbReference type="NCBI Taxonomy" id="765257"/>
    <lineage>
        <taxon>Eukaryota</taxon>
        <taxon>Fungi</taxon>
        <taxon>Dikarya</taxon>
        <taxon>Basidiomycota</taxon>
        <taxon>Agaricomycotina</taxon>
        <taxon>Agaricomycetes</taxon>
        <taxon>Agaricomycetidae</taxon>
        <taxon>Boletales</taxon>
        <taxon>Sclerodermatineae</taxon>
        <taxon>Pisolithaceae</taxon>
        <taxon>Pisolithus</taxon>
    </lineage>
</organism>
<dbReference type="Proteomes" id="UP000054018">
    <property type="component" value="Unassembled WGS sequence"/>
</dbReference>
<feature type="region of interest" description="Disordered" evidence="1">
    <location>
        <begin position="28"/>
        <end position="54"/>
    </location>
</feature>
<accession>A0A0C9YUH2</accession>
<dbReference type="EMBL" id="KN833821">
    <property type="protein sequence ID" value="KIK17724.1"/>
    <property type="molecule type" value="Genomic_DNA"/>
</dbReference>
<reference evidence="3" key="2">
    <citation type="submission" date="2015-01" db="EMBL/GenBank/DDBJ databases">
        <title>Evolutionary Origins and Diversification of the Mycorrhizal Mutualists.</title>
        <authorList>
            <consortium name="DOE Joint Genome Institute"/>
            <consortium name="Mycorrhizal Genomics Consortium"/>
            <person name="Kohler A."/>
            <person name="Kuo A."/>
            <person name="Nagy L.G."/>
            <person name="Floudas D."/>
            <person name="Copeland A."/>
            <person name="Barry K.W."/>
            <person name="Cichocki N."/>
            <person name="Veneault-Fourrey C."/>
            <person name="LaButti K."/>
            <person name="Lindquist E.A."/>
            <person name="Lipzen A."/>
            <person name="Lundell T."/>
            <person name="Morin E."/>
            <person name="Murat C."/>
            <person name="Riley R."/>
            <person name="Ohm R."/>
            <person name="Sun H."/>
            <person name="Tunlid A."/>
            <person name="Henrissat B."/>
            <person name="Grigoriev I.V."/>
            <person name="Hibbett D.S."/>
            <person name="Martin F."/>
        </authorList>
    </citation>
    <scope>NUCLEOTIDE SEQUENCE [LARGE SCALE GENOMIC DNA]</scope>
    <source>
        <strain evidence="3">441</strain>
    </source>
</reference>
<gene>
    <name evidence="2" type="ORF">PISMIDRAFT_684965</name>
</gene>